<dbReference type="EMBL" id="CAJVQB010000447">
    <property type="protein sequence ID" value="CAG8489572.1"/>
    <property type="molecule type" value="Genomic_DNA"/>
</dbReference>
<evidence type="ECO:0000313" key="1">
    <source>
        <dbReference type="EMBL" id="CAG8489572.1"/>
    </source>
</evidence>
<accession>A0ABM8VZY7</accession>
<gene>
    <name evidence="1" type="ORF">GMARGA_LOCUS1652</name>
</gene>
<comment type="caution">
    <text evidence="1">The sequence shown here is derived from an EMBL/GenBank/DDBJ whole genome shotgun (WGS) entry which is preliminary data.</text>
</comment>
<sequence length="237" mass="27577">MSNVYEAIKSHNFTTEEELLYVPSSLIIQKKKLGGRFIERSPKAWYASFNCAKFANNLSSNPPKKHIRVIVDQPVAGRPAKKQKLGNPLFTNILEIVLNLRKTLPESLQDDIETMSEEQEIEQEELFLIDKNLIQHPDRKWLAVTKEHTLYVPHNWQVRCRQIVFLDLFVNPVLVNKTDATVIFKTSDENTLLYYFEDSNLLVGDFEEFSERLYNSKTWYLVDDAVPIMNILSRTVV</sequence>
<organism evidence="1 2">
    <name type="scientific">Gigaspora margarita</name>
    <dbReference type="NCBI Taxonomy" id="4874"/>
    <lineage>
        <taxon>Eukaryota</taxon>
        <taxon>Fungi</taxon>
        <taxon>Fungi incertae sedis</taxon>
        <taxon>Mucoromycota</taxon>
        <taxon>Glomeromycotina</taxon>
        <taxon>Glomeromycetes</taxon>
        <taxon>Diversisporales</taxon>
        <taxon>Gigasporaceae</taxon>
        <taxon>Gigaspora</taxon>
    </lineage>
</organism>
<proteinExistence type="predicted"/>
<keyword evidence="2" id="KW-1185">Reference proteome</keyword>
<dbReference type="Proteomes" id="UP000789901">
    <property type="component" value="Unassembled WGS sequence"/>
</dbReference>
<evidence type="ECO:0000313" key="2">
    <source>
        <dbReference type="Proteomes" id="UP000789901"/>
    </source>
</evidence>
<reference evidence="1 2" key="1">
    <citation type="submission" date="2021-06" db="EMBL/GenBank/DDBJ databases">
        <authorList>
            <person name="Kallberg Y."/>
            <person name="Tangrot J."/>
            <person name="Rosling A."/>
        </authorList>
    </citation>
    <scope>NUCLEOTIDE SEQUENCE [LARGE SCALE GENOMIC DNA]</scope>
    <source>
        <strain evidence="1 2">120-4 pot B 10/14</strain>
    </source>
</reference>
<name>A0ABM8VZY7_GIGMA</name>
<protein>
    <submittedName>
        <fullName evidence="1">25498_t:CDS:1</fullName>
    </submittedName>
</protein>